<name>A0A6L2LAK8_TANCI</name>
<dbReference type="PRINTS" id="PR00492">
    <property type="entry name" value="RHOGDI"/>
</dbReference>
<accession>A0A6L2LAK8</accession>
<dbReference type="GO" id="GO:0005094">
    <property type="term" value="F:Rho GDP-dissociation inhibitor activity"/>
    <property type="evidence" value="ECO:0007669"/>
    <property type="project" value="InterPro"/>
</dbReference>
<dbReference type="InterPro" id="IPR000406">
    <property type="entry name" value="Rho_GDI"/>
</dbReference>
<evidence type="ECO:0000256" key="3">
    <source>
        <dbReference type="ARBA" id="ARBA00022490"/>
    </source>
</evidence>
<feature type="compositionally biased region" description="Basic and acidic residues" evidence="4">
    <location>
        <begin position="13"/>
        <end position="32"/>
    </location>
</feature>
<dbReference type="InterPro" id="IPR014756">
    <property type="entry name" value="Ig_E-set"/>
</dbReference>
<feature type="region of interest" description="Disordered" evidence="4">
    <location>
        <begin position="314"/>
        <end position="340"/>
    </location>
</feature>
<dbReference type="PANTHER" id="PTHR10980">
    <property type="entry name" value="RHO GDP-DISSOCIATION INHIBITOR"/>
    <property type="match status" value="1"/>
</dbReference>
<keyword evidence="3" id="KW-0963">Cytoplasm</keyword>
<feature type="compositionally biased region" description="Polar residues" evidence="4">
    <location>
        <begin position="1"/>
        <end position="12"/>
    </location>
</feature>
<sequence length="816" mass="93227">MSLTVEAVSSCSKDMEFEENKDQGKESIKKSGSESSFCESENEGDEVEDTKIELGPQCTLKDQLEKDKDDESLRKWKEQLLGNVDINDVGESLEAEVKILSLSILSPGRSDIVLAIPTDGKPKGSWFTLKEGSRYSLRFSFQVKHNIVSGLKYTNNVWKTGVKVDNTKQMLGTFSPQQEAYTYDMPEETTPSGYFARGSYSAKTKFVDDDNKCYLEISYTFDIRKDWARGNRFAFIRIIKVDDIDRLVANLCTIWIGRFHLHENVARFLREHKPSAPSHPSNTNERNLPGSVYWVRAKEMEACDPFIYNDSYERKSSDDEEDAKDDWSQSRDKVTADNDVERVSKSSCMNNNDLLYDNKHNNIMPDKGTVLSNDLFNLYDVLNKRKDSGDDLKYPPASLIDLPLDGYAYTWAHKTANKISKLDRFLYLLDLCLDRNLSDHRPILMREVSIDYGPTPFIYFHSWFNLDGFDKMVEDTWKIIAIVDSNAIRGTLVDGKWIVDPLSLEQQVDLERNVSNEEIKSAVWDCGTNKSPGPDGFTSHLISDIQSAFVSNRQILDSLFILNVLLSWCKHKKFKAMDFKVDFEKAFDSIWDYLQDILKMFDFGDKGVGIPIDNSLALSHLIFMDDSIFVGKWDSLNICTIVNVLKCFHLASGLKINVHKSKLIRIGTRPEEVDAAATTMGCSILTTPFVYLRVKVGGAMSRIKSWDDMVAKVEDGALNTPSSLSKFSPWLDIIREVTILRTKGIHLLDLIRKKAGNRLNTLFWEDLWLDDLELKHKFMRLYALDNYKQITVFEKINHASMVDTIHRPPRGGAEEE</sequence>
<comment type="similarity">
    <text evidence="2">Belongs to the Rho GDI family.</text>
</comment>
<comment type="caution">
    <text evidence="5">The sequence shown here is derived from an EMBL/GenBank/DDBJ whole genome shotgun (WGS) entry which is preliminary data.</text>
</comment>
<dbReference type="FunFam" id="2.70.50.30:FF:000002">
    <property type="entry name" value="Rho GDP-dissociation inhibitor 1"/>
    <property type="match status" value="1"/>
</dbReference>
<gene>
    <name evidence="5" type="ORF">Tci_030157</name>
</gene>
<dbReference type="PANTHER" id="PTHR10980:SF3">
    <property type="entry name" value="LD16419P"/>
    <property type="match status" value="1"/>
</dbReference>
<dbReference type="InterPro" id="IPR024792">
    <property type="entry name" value="RhoGDI_dom_sf"/>
</dbReference>
<evidence type="ECO:0000256" key="1">
    <source>
        <dbReference type="ARBA" id="ARBA00004496"/>
    </source>
</evidence>
<feature type="compositionally biased region" description="Basic and acidic residues" evidence="4">
    <location>
        <begin position="325"/>
        <end position="340"/>
    </location>
</feature>
<dbReference type="GO" id="GO:0016020">
    <property type="term" value="C:membrane"/>
    <property type="evidence" value="ECO:0007669"/>
    <property type="project" value="TreeGrafter"/>
</dbReference>
<evidence type="ECO:0000256" key="2">
    <source>
        <dbReference type="ARBA" id="ARBA00009758"/>
    </source>
</evidence>
<dbReference type="Gene3D" id="2.70.50.30">
    <property type="entry name" value="Coagulation Factor XIII, subunit A, domain 1"/>
    <property type="match status" value="1"/>
</dbReference>
<evidence type="ECO:0000256" key="4">
    <source>
        <dbReference type="SAM" id="MobiDB-lite"/>
    </source>
</evidence>
<dbReference type="Pfam" id="PF02115">
    <property type="entry name" value="Rho_GDI"/>
    <property type="match status" value="1"/>
</dbReference>
<dbReference type="AlphaFoldDB" id="A0A6L2LAK8"/>
<feature type="region of interest" description="Disordered" evidence="4">
    <location>
        <begin position="1"/>
        <end position="54"/>
    </location>
</feature>
<reference evidence="5" key="1">
    <citation type="journal article" date="2019" name="Sci. Rep.">
        <title>Draft genome of Tanacetum cinerariifolium, the natural source of mosquito coil.</title>
        <authorList>
            <person name="Yamashiro T."/>
            <person name="Shiraishi A."/>
            <person name="Satake H."/>
            <person name="Nakayama K."/>
        </authorList>
    </citation>
    <scope>NUCLEOTIDE SEQUENCE</scope>
</reference>
<dbReference type="EMBL" id="BKCJ010003958">
    <property type="protein sequence ID" value="GEU58179.1"/>
    <property type="molecule type" value="Genomic_DNA"/>
</dbReference>
<organism evidence="5">
    <name type="scientific">Tanacetum cinerariifolium</name>
    <name type="common">Dalmatian daisy</name>
    <name type="synonym">Chrysanthemum cinerariifolium</name>
    <dbReference type="NCBI Taxonomy" id="118510"/>
    <lineage>
        <taxon>Eukaryota</taxon>
        <taxon>Viridiplantae</taxon>
        <taxon>Streptophyta</taxon>
        <taxon>Embryophyta</taxon>
        <taxon>Tracheophyta</taxon>
        <taxon>Spermatophyta</taxon>
        <taxon>Magnoliopsida</taxon>
        <taxon>eudicotyledons</taxon>
        <taxon>Gunneridae</taxon>
        <taxon>Pentapetalae</taxon>
        <taxon>asterids</taxon>
        <taxon>campanulids</taxon>
        <taxon>Asterales</taxon>
        <taxon>Asteraceae</taxon>
        <taxon>Asteroideae</taxon>
        <taxon>Anthemideae</taxon>
        <taxon>Anthemidinae</taxon>
        <taxon>Tanacetum</taxon>
    </lineage>
</organism>
<dbReference type="GO" id="GO:0007266">
    <property type="term" value="P:Rho protein signal transduction"/>
    <property type="evidence" value="ECO:0007669"/>
    <property type="project" value="InterPro"/>
</dbReference>
<evidence type="ECO:0000313" key="5">
    <source>
        <dbReference type="EMBL" id="GEU58179.1"/>
    </source>
</evidence>
<dbReference type="SUPFAM" id="SSF81296">
    <property type="entry name" value="E set domains"/>
    <property type="match status" value="1"/>
</dbReference>
<dbReference type="GO" id="GO:0005829">
    <property type="term" value="C:cytosol"/>
    <property type="evidence" value="ECO:0007669"/>
    <property type="project" value="TreeGrafter"/>
</dbReference>
<comment type="subcellular location">
    <subcellularLocation>
        <location evidence="1">Cytoplasm</location>
    </subcellularLocation>
</comment>
<proteinExistence type="inferred from homology"/>
<protein>
    <submittedName>
        <fullName evidence="5">Rho GDP-dissociation inhibitor 1-like</fullName>
    </submittedName>
</protein>